<dbReference type="OrthoDB" id="392073at2759"/>
<dbReference type="SMART" id="SM00028">
    <property type="entry name" value="TPR"/>
    <property type="match status" value="2"/>
</dbReference>
<dbReference type="PANTHER" id="PTHR46512:SF1">
    <property type="entry name" value="PEPTIDYLPROLYL ISOMERASE"/>
    <property type="match status" value="1"/>
</dbReference>
<dbReference type="GO" id="GO:0016020">
    <property type="term" value="C:membrane"/>
    <property type="evidence" value="ECO:0007669"/>
    <property type="project" value="TreeGrafter"/>
</dbReference>
<dbReference type="Gene3D" id="1.25.40.10">
    <property type="entry name" value="Tetratricopeptide repeat domain"/>
    <property type="match status" value="1"/>
</dbReference>
<gene>
    <name evidence="3" type="ORF">PCYB_141320</name>
</gene>
<dbReference type="GO" id="GO:0044183">
    <property type="term" value="F:protein folding chaperone"/>
    <property type="evidence" value="ECO:0007669"/>
    <property type="project" value="TreeGrafter"/>
</dbReference>
<dbReference type="GO" id="GO:0012505">
    <property type="term" value="C:endomembrane system"/>
    <property type="evidence" value="ECO:0007669"/>
    <property type="project" value="TreeGrafter"/>
</dbReference>
<dbReference type="VEuPathDB" id="PlasmoDB:PCYB_141320"/>
<evidence type="ECO:0000313" key="3">
    <source>
        <dbReference type="EMBL" id="GAB68704.1"/>
    </source>
</evidence>
<keyword evidence="1" id="KW-0802">TPR repeat</keyword>
<reference evidence="3 4" key="1">
    <citation type="journal article" date="2012" name="Nat. Genet.">
        <title>Plasmodium cynomolgi genome sequences provide insight into Plasmodium vivax and the monkey malaria clade.</title>
        <authorList>
            <person name="Tachibana S."/>
            <person name="Sullivan S.A."/>
            <person name="Kawai S."/>
            <person name="Nakamura S."/>
            <person name="Kim H.R."/>
            <person name="Goto N."/>
            <person name="Arisue N."/>
            <person name="Palacpac N.M.Q."/>
            <person name="Honma H."/>
            <person name="Yagi M."/>
            <person name="Tougan T."/>
            <person name="Katakai Y."/>
            <person name="Kaneko O."/>
            <person name="Mita T."/>
            <person name="Kita K."/>
            <person name="Yasutomi Y."/>
            <person name="Sutton P.L."/>
            <person name="Shakhbatyan R."/>
            <person name="Horii T."/>
            <person name="Yasunaga T."/>
            <person name="Barnwell J.W."/>
            <person name="Escalante A.A."/>
            <person name="Carlton J.M."/>
            <person name="Tanabe K."/>
        </authorList>
    </citation>
    <scope>NUCLEOTIDE SEQUENCE [LARGE SCALE GENOMIC DNA]</scope>
    <source>
        <strain evidence="3 4">B</strain>
    </source>
</reference>
<dbReference type="AlphaFoldDB" id="K6UY09"/>
<accession>K6UY09</accession>
<feature type="region of interest" description="Disordered" evidence="2">
    <location>
        <begin position="580"/>
        <end position="633"/>
    </location>
</feature>
<dbReference type="OMA" id="APCEYLN"/>
<dbReference type="GO" id="GO:0005740">
    <property type="term" value="C:mitochondrial envelope"/>
    <property type="evidence" value="ECO:0007669"/>
    <property type="project" value="TreeGrafter"/>
</dbReference>
<dbReference type="GO" id="GO:0005829">
    <property type="term" value="C:cytosol"/>
    <property type="evidence" value="ECO:0007669"/>
    <property type="project" value="TreeGrafter"/>
</dbReference>
<dbReference type="PROSITE" id="PS50005">
    <property type="entry name" value="TPR"/>
    <property type="match status" value="1"/>
</dbReference>
<feature type="repeat" description="TPR" evidence="1">
    <location>
        <begin position="832"/>
        <end position="865"/>
    </location>
</feature>
<dbReference type="KEGG" id="pcy:PCYB_141320"/>
<dbReference type="GeneID" id="14695082"/>
<evidence type="ECO:0000256" key="2">
    <source>
        <dbReference type="SAM" id="MobiDB-lite"/>
    </source>
</evidence>
<sequence>MITDSEAPTYNFNSDDEAPCEYLNDVYAISEDTFSFKIIKQLGEGYYSPGNGHKVKIIYYELGSEDKIASANVYLGKNDKLPYICEIAAKCMKPNEVCIIQAPKLFTSNYPPHTYTCGKRVNKHVPNICSTFWHIHTHTPLTTAEIFSNSERKNKYDRKENFRTEFKKALRFKQKCVEKYISYSIVSTLKKIKLSSNDVKLLVRKRKLKNANRDVKHNVSQKSAPNEELIGEDPHKCSESLTLEDINNVRYKFLKEEELSTYVVYLKEYNRVDILNDDKTIIKEVMREGKGIVTPKKNDYIDFFIQDGKKAEFIHTTLEEHNLKYRGLFKILQNMKKKEMSKIVLKGLECLHIYHSAKNTHIEKDQLNGQEKNPDDTQKGQSDFCHDEKQKSIVNETNMSNFETNQVKQNHGEIKEGKNVDLYVRDELPKQKKEIIIELLDFKKSKRVNFSSIINLNDTEKLLFYVSEDGKNKTPNKPIIDTDCELIIHLSINNDKDRTKGKRIHLPIHFWKNNGSIKKRKAFFLFSYGSCFTAPLWFYECFKGLKEGDEVIIPLSKNRNIFSENQFAYHLIFEENAQGEKVKHPKGAKREVEGDIQTNNAVKDDRKESTQNDSHQITKRNHSGRKSSKVKDRKFVQRLISNRNKGKGFYLIDGLKKNQVDRFCEVRRKKFYKSVANIQKREKLTRMKHQLRKQLYEDSSSKEYISKKGEQKGQKTDNFSFFKRSLKNVYFEKSFYEKDAILKIKIVKLICKKKDPWNMNMSEQIEYLKIYNKMGNTFMKKNLHYAASLHYIKGFDIFRFSKIYSLIFEEKKINVSNLATDDMAKELVLHMEKILTNLAISHYKLGNYNECVKYAENAAIINPENVKCIYWKHMAYLQQNKYHQIIKNLNNSFCLNNLTLLKLYNTARVIKKKQDAHFNSLFYAMYDQK</sequence>
<organism evidence="3 4">
    <name type="scientific">Plasmodium cynomolgi (strain B)</name>
    <dbReference type="NCBI Taxonomy" id="1120755"/>
    <lineage>
        <taxon>Eukaryota</taxon>
        <taxon>Sar</taxon>
        <taxon>Alveolata</taxon>
        <taxon>Apicomplexa</taxon>
        <taxon>Aconoidasida</taxon>
        <taxon>Haemosporida</taxon>
        <taxon>Plasmodiidae</taxon>
        <taxon>Plasmodium</taxon>
        <taxon>Plasmodium (Plasmodium)</taxon>
    </lineage>
</organism>
<dbReference type="InterPro" id="IPR011990">
    <property type="entry name" value="TPR-like_helical_dom_sf"/>
</dbReference>
<dbReference type="InterPro" id="IPR019734">
    <property type="entry name" value="TPR_rpt"/>
</dbReference>
<dbReference type="PANTHER" id="PTHR46512">
    <property type="entry name" value="PEPTIDYLPROLYL ISOMERASE"/>
    <property type="match status" value="1"/>
</dbReference>
<dbReference type="InterPro" id="IPR050754">
    <property type="entry name" value="FKBP4/5/8-like"/>
</dbReference>
<dbReference type="EMBL" id="DF157106">
    <property type="protein sequence ID" value="GAB68704.1"/>
    <property type="molecule type" value="Genomic_DNA"/>
</dbReference>
<dbReference type="PhylomeDB" id="K6UY09"/>
<feature type="compositionally biased region" description="Basic and acidic residues" evidence="2">
    <location>
        <begin position="580"/>
        <end position="593"/>
    </location>
</feature>
<dbReference type="SUPFAM" id="SSF48452">
    <property type="entry name" value="TPR-like"/>
    <property type="match status" value="1"/>
</dbReference>
<feature type="compositionally biased region" description="Basic residues" evidence="2">
    <location>
        <begin position="617"/>
        <end position="628"/>
    </location>
</feature>
<dbReference type="RefSeq" id="XP_004224651.1">
    <property type="nucleotide sequence ID" value="XM_004224603.1"/>
</dbReference>
<name>K6UY09_PLACD</name>
<dbReference type="eggNOG" id="ENOG502QX3R">
    <property type="taxonomic scope" value="Eukaryota"/>
</dbReference>
<evidence type="ECO:0000256" key="1">
    <source>
        <dbReference type="PROSITE-ProRule" id="PRU00339"/>
    </source>
</evidence>
<feature type="region of interest" description="Disordered" evidence="2">
    <location>
        <begin position="363"/>
        <end position="384"/>
    </location>
</feature>
<dbReference type="Proteomes" id="UP000006319">
    <property type="component" value="Chromosome 14"/>
</dbReference>
<evidence type="ECO:0000313" key="4">
    <source>
        <dbReference type="Proteomes" id="UP000006319"/>
    </source>
</evidence>
<proteinExistence type="predicted"/>
<keyword evidence="4" id="KW-1185">Reference proteome</keyword>
<protein>
    <submittedName>
        <fullName evidence="3">Uncharacterized protein</fullName>
    </submittedName>
</protein>